<sequence length="184" mass="21432">MPLSLSQRYEIVFLKLHPLGPKMSNKAISKYIGCEPKAVRYWLGRWQENEDLSNLPKTGRPRATSKKTDLKIVNISKREQNITSSDISNVLKKDGVNIDPSTVRRRLHESGGTYGPPLKKPLLTDKHREQPLIWARQHQHFNWDNVIFTNEKTFKLKKNGRKVWRFPGVTKIVRTVKYPLKLHV</sequence>
<feature type="domain" description="Transposase Tc1-like" evidence="1">
    <location>
        <begin position="71"/>
        <end position="140"/>
    </location>
</feature>
<protein>
    <recommendedName>
        <fullName evidence="1">Transposase Tc1-like domain-containing protein</fullName>
    </recommendedName>
</protein>
<dbReference type="GO" id="GO:0015074">
    <property type="term" value="P:DNA integration"/>
    <property type="evidence" value="ECO:0007669"/>
    <property type="project" value="InterPro"/>
</dbReference>
<accession>A0A815BXM5</accession>
<dbReference type="InterPro" id="IPR002492">
    <property type="entry name" value="Transposase_Tc1-like"/>
</dbReference>
<dbReference type="GO" id="GO:0003677">
    <property type="term" value="F:DNA binding"/>
    <property type="evidence" value="ECO:0007669"/>
    <property type="project" value="InterPro"/>
</dbReference>
<dbReference type="InterPro" id="IPR009057">
    <property type="entry name" value="Homeodomain-like_sf"/>
</dbReference>
<dbReference type="Gene3D" id="3.30.420.10">
    <property type="entry name" value="Ribonuclease H-like superfamily/Ribonuclease H"/>
    <property type="match status" value="1"/>
</dbReference>
<proteinExistence type="predicted"/>
<evidence type="ECO:0000313" key="2">
    <source>
        <dbReference type="EMBL" id="CAF1275568.1"/>
    </source>
</evidence>
<comment type="caution">
    <text evidence="2">The sequence shown here is derived from an EMBL/GenBank/DDBJ whole genome shotgun (WGS) entry which is preliminary data.</text>
</comment>
<dbReference type="EMBL" id="CAJNOO010002522">
    <property type="protein sequence ID" value="CAF1275568.1"/>
    <property type="molecule type" value="Genomic_DNA"/>
</dbReference>
<name>A0A815BXM5_9BILA</name>
<dbReference type="SUPFAM" id="SSF46689">
    <property type="entry name" value="Homeodomain-like"/>
    <property type="match status" value="1"/>
</dbReference>
<gene>
    <name evidence="2" type="ORF">RFH988_LOCUS28420</name>
</gene>
<reference evidence="2" key="1">
    <citation type="submission" date="2021-02" db="EMBL/GenBank/DDBJ databases">
        <authorList>
            <person name="Nowell W R."/>
        </authorList>
    </citation>
    <scope>NUCLEOTIDE SEQUENCE</scope>
</reference>
<evidence type="ECO:0000259" key="1">
    <source>
        <dbReference type="Pfam" id="PF01498"/>
    </source>
</evidence>
<dbReference type="OrthoDB" id="4843387at2759"/>
<dbReference type="Pfam" id="PF01498">
    <property type="entry name" value="HTH_Tnp_Tc3_2"/>
    <property type="match status" value="1"/>
</dbReference>
<evidence type="ECO:0000313" key="3">
    <source>
        <dbReference type="Proteomes" id="UP000663882"/>
    </source>
</evidence>
<dbReference type="Proteomes" id="UP000663882">
    <property type="component" value="Unassembled WGS sequence"/>
</dbReference>
<dbReference type="InterPro" id="IPR036397">
    <property type="entry name" value="RNaseH_sf"/>
</dbReference>
<dbReference type="AlphaFoldDB" id="A0A815BXM5"/>
<organism evidence="2 3">
    <name type="scientific">Rotaria sordida</name>
    <dbReference type="NCBI Taxonomy" id="392033"/>
    <lineage>
        <taxon>Eukaryota</taxon>
        <taxon>Metazoa</taxon>
        <taxon>Spiralia</taxon>
        <taxon>Gnathifera</taxon>
        <taxon>Rotifera</taxon>
        <taxon>Eurotatoria</taxon>
        <taxon>Bdelloidea</taxon>
        <taxon>Philodinida</taxon>
        <taxon>Philodinidae</taxon>
        <taxon>Rotaria</taxon>
    </lineage>
</organism>
<dbReference type="GO" id="GO:0006313">
    <property type="term" value="P:DNA transposition"/>
    <property type="evidence" value="ECO:0007669"/>
    <property type="project" value="InterPro"/>
</dbReference>